<evidence type="ECO:0000313" key="2">
    <source>
        <dbReference type="EMBL" id="ELP88701.1"/>
    </source>
</evidence>
<feature type="compositionally biased region" description="Polar residues" evidence="1">
    <location>
        <begin position="157"/>
        <end position="219"/>
    </location>
</feature>
<dbReference type="EMBL" id="KB206707">
    <property type="protein sequence ID" value="ELP88701.1"/>
    <property type="molecule type" value="Genomic_DNA"/>
</dbReference>
<reference evidence="2 3" key="1">
    <citation type="submission" date="2012-10" db="EMBL/GenBank/DDBJ databases">
        <authorList>
            <person name="Zafar N."/>
            <person name="Inman J."/>
            <person name="Hall N."/>
            <person name="Lorenzi H."/>
            <person name="Caler E."/>
        </authorList>
    </citation>
    <scope>NUCLEOTIDE SEQUENCE [LARGE SCALE GENOMIC DNA]</scope>
    <source>
        <strain evidence="2 3">IP1</strain>
    </source>
</reference>
<dbReference type="GeneID" id="14887650"/>
<feature type="region of interest" description="Disordered" evidence="1">
    <location>
        <begin position="148"/>
        <end position="243"/>
    </location>
</feature>
<dbReference type="VEuPathDB" id="AmoebaDB:EIN_194500"/>
<name>A0A0A1U3I3_ENTIV</name>
<sequence>MENFSDFISLSVQTKEAMKRLENEYKVFSGITESSHIIPIKKETQNNNIYFKEMEKHYDIEDEVFLKTQMFFDSTNELRKSLNSILDFVEKLQIEATNRLKKSVSNMNGIVNKMIGIKEEIFLEQTQDLPEQRMASVKAAFNKEKDELEKIRKTNPAAFSTRKSSQIDSNYQFPTQQKNTNRYWQGQAKDTSSQPKQLPQKHSQQRTSDAQSDQKQQRSYKPKQDKRTQYSGGQKGQQNFALF</sequence>
<dbReference type="Proteomes" id="UP000014680">
    <property type="component" value="Unassembled WGS sequence"/>
</dbReference>
<protein>
    <submittedName>
        <fullName evidence="2">Uncharacterized protein</fullName>
    </submittedName>
</protein>
<evidence type="ECO:0000256" key="1">
    <source>
        <dbReference type="SAM" id="MobiDB-lite"/>
    </source>
</evidence>
<proteinExistence type="predicted"/>
<feature type="compositionally biased region" description="Polar residues" evidence="1">
    <location>
        <begin position="229"/>
        <end position="243"/>
    </location>
</feature>
<organism evidence="2 3">
    <name type="scientific">Entamoeba invadens IP1</name>
    <dbReference type="NCBI Taxonomy" id="370355"/>
    <lineage>
        <taxon>Eukaryota</taxon>
        <taxon>Amoebozoa</taxon>
        <taxon>Evosea</taxon>
        <taxon>Archamoebae</taxon>
        <taxon>Mastigamoebida</taxon>
        <taxon>Entamoebidae</taxon>
        <taxon>Entamoeba</taxon>
    </lineage>
</organism>
<accession>A0A0A1U3I3</accession>
<dbReference type="KEGG" id="eiv:EIN_194500"/>
<keyword evidence="3" id="KW-1185">Reference proteome</keyword>
<dbReference type="AlphaFoldDB" id="A0A0A1U3I3"/>
<dbReference type="RefSeq" id="XP_004255472.1">
    <property type="nucleotide sequence ID" value="XM_004255424.1"/>
</dbReference>
<evidence type="ECO:0000313" key="3">
    <source>
        <dbReference type="Proteomes" id="UP000014680"/>
    </source>
</evidence>
<gene>
    <name evidence="2" type="ORF">EIN_194500</name>
</gene>